<accession>A0ABR9RM43</accession>
<dbReference type="InterPro" id="IPR002104">
    <property type="entry name" value="Integrase_catalytic"/>
</dbReference>
<keyword evidence="1" id="KW-0233">DNA recombination</keyword>
<comment type="caution">
    <text evidence="3">The sequence shown here is derived from an EMBL/GenBank/DDBJ whole genome shotgun (WGS) entry which is preliminary data.</text>
</comment>
<evidence type="ECO:0000259" key="2">
    <source>
        <dbReference type="PROSITE" id="PS51898"/>
    </source>
</evidence>
<dbReference type="InterPro" id="IPR011010">
    <property type="entry name" value="DNA_brk_join_enz"/>
</dbReference>
<sequence>MHIKYLEEQAQRAYRKDNINFYKADFERPTTKESLRDKAMSDKDFLRLRESFEGSRSFAKDAIEITYRSGLRVNEVAHLKREDIDLQKKTIYVSREGAKNGRARVVPIQDKDLKYYKELLDRSPQNGYLTNITGDSINKAIRRAMNATRDDRGVSLGDKYKQTEHAIRKLYATNRMREERGIEPLKDRKEEMKCWDKVSKELGHGEGRINLYRVYCKG</sequence>
<reference evidence="3 4" key="1">
    <citation type="submission" date="2020-10" db="EMBL/GenBank/DDBJ databases">
        <title>ChiBAC.</title>
        <authorList>
            <person name="Zenner C."/>
            <person name="Hitch T.C.A."/>
            <person name="Clavel T."/>
        </authorList>
    </citation>
    <scope>NUCLEOTIDE SEQUENCE [LARGE SCALE GENOMIC DNA]</scope>
    <source>
        <strain evidence="3 4">DSM 108991</strain>
    </source>
</reference>
<dbReference type="PROSITE" id="PS51898">
    <property type="entry name" value="TYR_RECOMBINASE"/>
    <property type="match status" value="1"/>
</dbReference>
<organism evidence="3 4">
    <name type="scientific">Claveliimonas monacensis</name>
    <dbReference type="NCBI Taxonomy" id="2779351"/>
    <lineage>
        <taxon>Bacteria</taxon>
        <taxon>Bacillati</taxon>
        <taxon>Bacillota</taxon>
        <taxon>Clostridia</taxon>
        <taxon>Lachnospirales</taxon>
        <taxon>Lachnospiraceae</taxon>
        <taxon>Claveliimonas</taxon>
    </lineage>
</organism>
<dbReference type="Proteomes" id="UP000758652">
    <property type="component" value="Unassembled WGS sequence"/>
</dbReference>
<protein>
    <submittedName>
        <fullName evidence="3">Tyrosine-type recombinase/integrase</fullName>
    </submittedName>
</protein>
<name>A0ABR9RM43_9FIRM</name>
<evidence type="ECO:0000313" key="4">
    <source>
        <dbReference type="Proteomes" id="UP000758652"/>
    </source>
</evidence>
<keyword evidence="4" id="KW-1185">Reference proteome</keyword>
<dbReference type="SUPFAM" id="SSF56349">
    <property type="entry name" value="DNA breaking-rejoining enzymes"/>
    <property type="match status" value="1"/>
</dbReference>
<dbReference type="Pfam" id="PF00589">
    <property type="entry name" value="Phage_integrase"/>
    <property type="match status" value="1"/>
</dbReference>
<dbReference type="InterPro" id="IPR013762">
    <property type="entry name" value="Integrase-like_cat_sf"/>
</dbReference>
<feature type="domain" description="Tyr recombinase" evidence="2">
    <location>
        <begin position="35"/>
        <end position="218"/>
    </location>
</feature>
<evidence type="ECO:0000313" key="3">
    <source>
        <dbReference type="EMBL" id="MBE5064046.1"/>
    </source>
</evidence>
<proteinExistence type="predicted"/>
<dbReference type="Gene3D" id="1.10.443.10">
    <property type="entry name" value="Intergrase catalytic core"/>
    <property type="match status" value="1"/>
</dbReference>
<evidence type="ECO:0000256" key="1">
    <source>
        <dbReference type="ARBA" id="ARBA00023172"/>
    </source>
</evidence>
<gene>
    <name evidence="3" type="ORF">INF30_12360</name>
</gene>
<dbReference type="EMBL" id="JADCKL010000013">
    <property type="protein sequence ID" value="MBE5064046.1"/>
    <property type="molecule type" value="Genomic_DNA"/>
</dbReference>